<feature type="region of interest" description="Disordered" evidence="1">
    <location>
        <begin position="1"/>
        <end position="21"/>
    </location>
</feature>
<evidence type="ECO:0000256" key="1">
    <source>
        <dbReference type="SAM" id="MobiDB-lite"/>
    </source>
</evidence>
<gene>
    <name evidence="2" type="ORF">B0A48_11143</name>
</gene>
<name>A0A1V8SUY3_9PEZI</name>
<comment type="caution">
    <text evidence="2">The sequence shown here is derived from an EMBL/GenBank/DDBJ whole genome shotgun (WGS) entry which is preliminary data.</text>
</comment>
<protein>
    <submittedName>
        <fullName evidence="2">Uncharacterized protein</fullName>
    </submittedName>
</protein>
<dbReference type="InParanoid" id="A0A1V8SUY3"/>
<dbReference type="AlphaFoldDB" id="A0A1V8SUY3"/>
<organism evidence="2 3">
    <name type="scientific">Cryoendolithus antarcticus</name>
    <dbReference type="NCBI Taxonomy" id="1507870"/>
    <lineage>
        <taxon>Eukaryota</taxon>
        <taxon>Fungi</taxon>
        <taxon>Dikarya</taxon>
        <taxon>Ascomycota</taxon>
        <taxon>Pezizomycotina</taxon>
        <taxon>Dothideomycetes</taxon>
        <taxon>Dothideomycetidae</taxon>
        <taxon>Cladosporiales</taxon>
        <taxon>Cladosporiaceae</taxon>
        <taxon>Cryoendolithus</taxon>
    </lineage>
</organism>
<proteinExistence type="predicted"/>
<keyword evidence="3" id="KW-1185">Reference proteome</keyword>
<reference evidence="3" key="1">
    <citation type="submission" date="2017-03" db="EMBL/GenBank/DDBJ databases">
        <title>Genomes of endolithic fungi from Antarctica.</title>
        <authorList>
            <person name="Coleine C."/>
            <person name="Masonjones S."/>
            <person name="Stajich J.E."/>
        </authorList>
    </citation>
    <scope>NUCLEOTIDE SEQUENCE [LARGE SCALE GENOMIC DNA]</scope>
    <source>
        <strain evidence="3">CCFEE 5527</strain>
    </source>
</reference>
<accession>A0A1V8SUY3</accession>
<evidence type="ECO:0000313" key="2">
    <source>
        <dbReference type="EMBL" id="OQO02860.1"/>
    </source>
</evidence>
<dbReference type="Proteomes" id="UP000192596">
    <property type="component" value="Unassembled WGS sequence"/>
</dbReference>
<sequence length="170" mass="19593">MDMKAIMEPPATPSTATPISRPLGLPTELRLDILTRVVHDLVPTIDDVCYNSQRTTRSLVNRYFSMPFLRVCHRLRNEVARDVAVALEQGLPAIKRWAENSNMRARMRTFKIRGLRMEGRRLQGKVAQSGGFRYGWISRERCEEWSGRMCLDGARNARGFVAQWRKRVGM</sequence>
<evidence type="ECO:0000313" key="3">
    <source>
        <dbReference type="Proteomes" id="UP000192596"/>
    </source>
</evidence>
<dbReference type="EMBL" id="NAJO01000026">
    <property type="protein sequence ID" value="OQO02860.1"/>
    <property type="molecule type" value="Genomic_DNA"/>
</dbReference>